<accession>A0A8R1YPA2</accession>
<dbReference type="AlphaFoldDB" id="A0A2A6CVN6"/>
<proteinExistence type="predicted"/>
<reference evidence="1" key="2">
    <citation type="submission" date="2022-06" db="UniProtKB">
        <authorList>
            <consortium name="EnsemblMetazoa"/>
        </authorList>
    </citation>
    <scope>IDENTIFICATION</scope>
    <source>
        <strain evidence="1">PS312</strain>
    </source>
</reference>
<protein>
    <submittedName>
        <fullName evidence="1">Uncharacterized protein</fullName>
    </submittedName>
</protein>
<reference evidence="2" key="1">
    <citation type="journal article" date="2008" name="Nat. Genet.">
        <title>The Pristionchus pacificus genome provides a unique perspective on nematode lifestyle and parasitism.</title>
        <authorList>
            <person name="Dieterich C."/>
            <person name="Clifton S.W."/>
            <person name="Schuster L.N."/>
            <person name="Chinwalla A."/>
            <person name="Delehaunty K."/>
            <person name="Dinkelacker I."/>
            <person name="Fulton L."/>
            <person name="Fulton R."/>
            <person name="Godfrey J."/>
            <person name="Minx P."/>
            <person name="Mitreva M."/>
            <person name="Roeseler W."/>
            <person name="Tian H."/>
            <person name="Witte H."/>
            <person name="Yang S.P."/>
            <person name="Wilson R.K."/>
            <person name="Sommer R.J."/>
        </authorList>
    </citation>
    <scope>NUCLEOTIDE SEQUENCE [LARGE SCALE GENOMIC DNA]</scope>
    <source>
        <strain evidence="2">PS312</strain>
    </source>
</reference>
<dbReference type="EnsemblMetazoa" id="PPA31852.1">
    <property type="protein sequence ID" value="PPA31852.1"/>
    <property type="gene ID" value="WBGene00204716"/>
</dbReference>
<name>A0A2A6CVN6_PRIPA</name>
<sequence length="307" mass="35355">MSALIEIGLKLTNLPSDVIRKIIWIGLDSIDSMRLISPHWRALAIEHLSSRDRLPTIERFSITNLESTYINLSFSHNYNLRTYFDTNNWLNHGFEDNNSNVTLSSAFSLNEDGKIMEFRSAIARIFARCAKIEFLDIKFSLINCYHSSAAIDAIVDEIRNVKVGKINFHDSLIFQKNIASMVLRIVHASSAHHLTLSSSINNVIRLGQMVASLHGSLFETFFSELMQKDIKVVLTQREVQLEYSFDIIFQSLKNELAKINIAATRETRSNEFMENVAHITLTRQRVPLRRSARNVSNKFPKYERVYR</sequence>
<dbReference type="Proteomes" id="UP000005239">
    <property type="component" value="Unassembled WGS sequence"/>
</dbReference>
<accession>A0A2A6CVN6</accession>
<keyword evidence="2" id="KW-1185">Reference proteome</keyword>
<gene>
    <name evidence="1" type="primary">WBGene00204716</name>
</gene>
<evidence type="ECO:0000313" key="1">
    <source>
        <dbReference type="EnsemblMetazoa" id="PPA31852.1"/>
    </source>
</evidence>
<organism evidence="1 2">
    <name type="scientific">Pristionchus pacificus</name>
    <name type="common">Parasitic nematode worm</name>
    <dbReference type="NCBI Taxonomy" id="54126"/>
    <lineage>
        <taxon>Eukaryota</taxon>
        <taxon>Metazoa</taxon>
        <taxon>Ecdysozoa</taxon>
        <taxon>Nematoda</taxon>
        <taxon>Chromadorea</taxon>
        <taxon>Rhabditida</taxon>
        <taxon>Rhabditina</taxon>
        <taxon>Diplogasteromorpha</taxon>
        <taxon>Diplogasteroidea</taxon>
        <taxon>Neodiplogasteridae</taxon>
        <taxon>Pristionchus</taxon>
    </lineage>
</organism>
<evidence type="ECO:0000313" key="2">
    <source>
        <dbReference type="Proteomes" id="UP000005239"/>
    </source>
</evidence>